<feature type="compositionally biased region" description="Basic residues" evidence="1">
    <location>
        <begin position="37"/>
        <end position="47"/>
    </location>
</feature>
<feature type="region of interest" description="Disordered" evidence="1">
    <location>
        <begin position="37"/>
        <end position="58"/>
    </location>
</feature>
<dbReference type="AlphaFoldDB" id="A0AA38FL00"/>
<feature type="compositionally biased region" description="Polar residues" evidence="1">
    <location>
        <begin position="48"/>
        <end position="58"/>
    </location>
</feature>
<evidence type="ECO:0000256" key="1">
    <source>
        <dbReference type="SAM" id="MobiDB-lite"/>
    </source>
</evidence>
<comment type="caution">
    <text evidence="2">The sequence shown here is derived from an EMBL/GenBank/DDBJ whole genome shotgun (WGS) entry which is preliminary data.</text>
</comment>
<sequence>DDRRRLCGIGVDWLRSASTDIDRRRLMSIGVDQRQSARRFRNRKVKARSSTSAGSAEA</sequence>
<accession>A0AA38FL00</accession>
<feature type="non-terminal residue" evidence="2">
    <location>
        <position position="58"/>
    </location>
</feature>
<evidence type="ECO:0000313" key="3">
    <source>
        <dbReference type="Proteomes" id="UP000824469"/>
    </source>
</evidence>
<keyword evidence="3" id="KW-1185">Reference proteome</keyword>
<protein>
    <submittedName>
        <fullName evidence="2">Uncharacterized protein</fullName>
    </submittedName>
</protein>
<proteinExistence type="predicted"/>
<feature type="non-terminal residue" evidence="2">
    <location>
        <position position="1"/>
    </location>
</feature>
<name>A0AA38FL00_TAXCH</name>
<evidence type="ECO:0000313" key="2">
    <source>
        <dbReference type="EMBL" id="KAH9305528.1"/>
    </source>
</evidence>
<dbReference type="Proteomes" id="UP000824469">
    <property type="component" value="Unassembled WGS sequence"/>
</dbReference>
<organism evidence="2 3">
    <name type="scientific">Taxus chinensis</name>
    <name type="common">Chinese yew</name>
    <name type="synonym">Taxus wallichiana var. chinensis</name>
    <dbReference type="NCBI Taxonomy" id="29808"/>
    <lineage>
        <taxon>Eukaryota</taxon>
        <taxon>Viridiplantae</taxon>
        <taxon>Streptophyta</taxon>
        <taxon>Embryophyta</taxon>
        <taxon>Tracheophyta</taxon>
        <taxon>Spermatophyta</taxon>
        <taxon>Pinopsida</taxon>
        <taxon>Pinidae</taxon>
        <taxon>Conifers II</taxon>
        <taxon>Cupressales</taxon>
        <taxon>Taxaceae</taxon>
        <taxon>Taxus</taxon>
    </lineage>
</organism>
<reference evidence="2 3" key="1">
    <citation type="journal article" date="2021" name="Nat. Plants">
        <title>The Taxus genome provides insights into paclitaxel biosynthesis.</title>
        <authorList>
            <person name="Xiong X."/>
            <person name="Gou J."/>
            <person name="Liao Q."/>
            <person name="Li Y."/>
            <person name="Zhou Q."/>
            <person name="Bi G."/>
            <person name="Li C."/>
            <person name="Du R."/>
            <person name="Wang X."/>
            <person name="Sun T."/>
            <person name="Guo L."/>
            <person name="Liang H."/>
            <person name="Lu P."/>
            <person name="Wu Y."/>
            <person name="Zhang Z."/>
            <person name="Ro D.K."/>
            <person name="Shang Y."/>
            <person name="Huang S."/>
            <person name="Yan J."/>
        </authorList>
    </citation>
    <scope>NUCLEOTIDE SEQUENCE [LARGE SCALE GENOMIC DNA]</scope>
    <source>
        <strain evidence="2">Ta-2019</strain>
    </source>
</reference>
<dbReference type="EMBL" id="JAHRHJ020000008">
    <property type="protein sequence ID" value="KAH9305528.1"/>
    <property type="molecule type" value="Genomic_DNA"/>
</dbReference>
<gene>
    <name evidence="2" type="ORF">KI387_009932</name>
</gene>